<keyword evidence="2 8" id="KW-0645">Protease</keyword>
<feature type="region of interest" description="Disordered" evidence="5">
    <location>
        <begin position="137"/>
        <end position="158"/>
    </location>
</feature>
<dbReference type="InterPro" id="IPR041517">
    <property type="entry name" value="DEGP_PDZ"/>
</dbReference>
<dbReference type="PANTHER" id="PTHR45980:SF9">
    <property type="entry name" value="PROTEASE DO-LIKE 10, MITOCHONDRIAL-RELATED"/>
    <property type="match status" value="1"/>
</dbReference>
<dbReference type="Pfam" id="PF13365">
    <property type="entry name" value="Trypsin_2"/>
    <property type="match status" value="1"/>
</dbReference>
<proteinExistence type="inferred from homology"/>
<dbReference type="Proteomes" id="UP000028837">
    <property type="component" value="Unassembled WGS sequence"/>
</dbReference>
<dbReference type="SUPFAM" id="SSF50494">
    <property type="entry name" value="Trypsin-like serine proteases"/>
    <property type="match status" value="1"/>
</dbReference>
<organism evidence="8 9">
    <name type="scientific">Toxoplasma gondii GAB2-2007-GAL-DOM2</name>
    <dbReference type="NCBI Taxonomy" id="1130820"/>
    <lineage>
        <taxon>Eukaryota</taxon>
        <taxon>Sar</taxon>
        <taxon>Alveolata</taxon>
        <taxon>Apicomplexa</taxon>
        <taxon>Conoidasida</taxon>
        <taxon>Coccidia</taxon>
        <taxon>Eucoccidiorida</taxon>
        <taxon>Eimeriorina</taxon>
        <taxon>Sarcocystidae</taxon>
        <taxon>Toxoplasma</taxon>
    </lineage>
</organism>
<dbReference type="GO" id="GO:0004252">
    <property type="term" value="F:serine-type endopeptidase activity"/>
    <property type="evidence" value="ECO:0007669"/>
    <property type="project" value="InterPro"/>
</dbReference>
<evidence type="ECO:0000256" key="5">
    <source>
        <dbReference type="SAM" id="MobiDB-lite"/>
    </source>
</evidence>
<dbReference type="InterPro" id="IPR046449">
    <property type="entry name" value="DEGP_PDZ_sf"/>
</dbReference>
<evidence type="ECO:0000259" key="7">
    <source>
        <dbReference type="Pfam" id="PF17815"/>
    </source>
</evidence>
<dbReference type="OrthoDB" id="4217619at2759"/>
<keyword evidence="3" id="KW-0378">Hydrolase</keyword>
<dbReference type="EMBL" id="AHZU02000611">
    <property type="protein sequence ID" value="KFG42321.1"/>
    <property type="molecule type" value="Genomic_DNA"/>
</dbReference>
<protein>
    <submittedName>
        <fullName evidence="8">Serine protease</fullName>
    </submittedName>
</protein>
<evidence type="ECO:0000256" key="1">
    <source>
        <dbReference type="ARBA" id="ARBA00010541"/>
    </source>
</evidence>
<dbReference type="Pfam" id="PF17815">
    <property type="entry name" value="PDZ_3"/>
    <property type="match status" value="1"/>
</dbReference>
<dbReference type="FunFam" id="2.40.10.10:FF:000012">
    <property type="entry name" value="protease Do-like 9"/>
    <property type="match status" value="1"/>
</dbReference>
<dbReference type="AlphaFoldDB" id="A0A086KD53"/>
<comment type="caution">
    <text evidence="8">The sequence shown here is derived from an EMBL/GenBank/DDBJ whole genome shotgun (WGS) entry which is preliminary data.</text>
</comment>
<evidence type="ECO:0000256" key="4">
    <source>
        <dbReference type="ARBA" id="ARBA00022825"/>
    </source>
</evidence>
<feature type="compositionally biased region" description="Basic and acidic residues" evidence="5">
    <location>
        <begin position="682"/>
        <end position="692"/>
    </location>
</feature>
<keyword evidence="4" id="KW-0720">Serine protease</keyword>
<accession>A0A086KD53</accession>
<feature type="region of interest" description="Disordered" evidence="5">
    <location>
        <begin position="894"/>
        <end position="913"/>
    </location>
</feature>
<evidence type="ECO:0000256" key="6">
    <source>
        <dbReference type="SAM" id="Phobius"/>
    </source>
</evidence>
<keyword evidence="6" id="KW-0472">Membrane</keyword>
<evidence type="ECO:0000313" key="8">
    <source>
        <dbReference type="EMBL" id="KFG42321.1"/>
    </source>
</evidence>
<dbReference type="InterPro" id="IPR036034">
    <property type="entry name" value="PDZ_sf"/>
</dbReference>
<dbReference type="PANTHER" id="PTHR45980">
    <property type="match status" value="1"/>
</dbReference>
<dbReference type="Gene3D" id="2.30.42.10">
    <property type="match status" value="1"/>
</dbReference>
<feature type="domain" description="Protease Do-like PDZ" evidence="7">
    <location>
        <begin position="790"/>
        <end position="958"/>
    </location>
</feature>
<dbReference type="InterPro" id="IPR001940">
    <property type="entry name" value="Peptidase_S1C"/>
</dbReference>
<evidence type="ECO:0000256" key="3">
    <source>
        <dbReference type="ARBA" id="ARBA00022801"/>
    </source>
</evidence>
<keyword evidence="6" id="KW-1133">Transmembrane helix</keyword>
<evidence type="ECO:0000256" key="2">
    <source>
        <dbReference type="ARBA" id="ARBA00022670"/>
    </source>
</evidence>
<dbReference type="Gene3D" id="2.40.10.10">
    <property type="entry name" value="Trypsin-like serine proteases"/>
    <property type="match status" value="2"/>
</dbReference>
<feature type="transmembrane region" description="Helical" evidence="6">
    <location>
        <begin position="56"/>
        <end position="75"/>
    </location>
</feature>
<gene>
    <name evidence="8" type="ORF">TGDOM2_290840</name>
</gene>
<feature type="region of interest" description="Disordered" evidence="5">
    <location>
        <begin position="323"/>
        <end position="347"/>
    </location>
</feature>
<evidence type="ECO:0000313" key="9">
    <source>
        <dbReference type="Proteomes" id="UP000028837"/>
    </source>
</evidence>
<name>A0A086KD53_TOXGO</name>
<dbReference type="GO" id="GO:0006508">
    <property type="term" value="P:proteolysis"/>
    <property type="evidence" value="ECO:0007669"/>
    <property type="project" value="UniProtKB-KW"/>
</dbReference>
<keyword evidence="6" id="KW-0812">Transmembrane</keyword>
<comment type="similarity">
    <text evidence="1">Belongs to the peptidase S1C family.</text>
</comment>
<reference evidence="8 9" key="1">
    <citation type="submission" date="2014-02" db="EMBL/GenBank/DDBJ databases">
        <authorList>
            <person name="Sibley D."/>
            <person name="Venepally P."/>
            <person name="Karamycheva S."/>
            <person name="Hadjithomas M."/>
            <person name="Khan A."/>
            <person name="Brunk B."/>
            <person name="Roos D."/>
            <person name="Caler E."/>
            <person name="Lorenzi H."/>
        </authorList>
    </citation>
    <scope>NUCLEOTIDE SEQUENCE [LARGE SCALE GENOMIC DNA]</scope>
    <source>
        <strain evidence="8 9">GAB2-2007-GAL-DOM2</strain>
    </source>
</reference>
<dbReference type="VEuPathDB" id="ToxoDB:TGDOM2_290840"/>
<dbReference type="InterPro" id="IPR043504">
    <property type="entry name" value="Peptidase_S1_PA_chymotrypsin"/>
</dbReference>
<sequence>MVGGVCSPFAVADFSSLLALESPFFAALGLSRLFCMQPVQKHSHPTENSSAQTRTASLFSLLFFLVVLFLVRSLVCPRFFFSVAFLSSRFNATTVLVAPLFPFLASLAHPAPSFGIASSPSLLSSVALSLHPSPLASSPRSSPLLPSHPSPPSSRLRLPASSSLSSAFRRSPCACPSAVRLCRLYAHREGSSRGSPVSASGASQPQSLACTMASGVLLRRLGFVGSPSASVASLQGDLAARHTTQRLLSLAFARRVNFPRSPYQAKRLFSSSSLFSPSSSSLFSSPLASRCRSACQSSSPPSFLADRRRLSSSLSASLSSLSSLSPALRPSNGGDPASPRRPSPASLSRSAAFSSASFPVPSQLEGDVLSEPPSGVCTPDGVLGEGAFAQHAAPGVADALFHGEMPSPASLSFLFNSVVKVYSDFTDPNYSLPWQMQRQGTSTGSGFVLRDRLIMTNAHCVSWNNRLQVRKHGSPNKFVARIVAVGHECDLALITVDDEAFWQGDLAQLEFGDVPALQDAVVVLGYPRGGDNLCITSGVVSRVDVNPYAHSNTCLLCVQIDAAINPGNSGGPALKDGRVVGVAFQGFDNAQNIGYIVPTTVIKHFLDDVKRHKGVYTGFPSAGIVFQHLENKSMQAFLGLDKIQPRQLPPGVEASGILVTMADELRARQFARHLEGGAQSAGKREDGERGDSTETNQAGKKKEEPASDSDEDVRLKDGTRVGLKKNDVILAIDGVDVANDGTVFFREMERVNVSHTISSKFIGDTLRATVLRKKEVVDVLVPLIEENALVPKHQWDKKARYLIYGGLVFCPLTLEYLKDEFGTKFSERAPASLLQPLADIFAKEEGEEPVILSHILASDLTSGYTFRNCLLTHVDGQKVLNMKHLASLLGLPLPASSPSSAPSSVSSSPAESSEKKKENDFVIFLLENKVQLVLERSKAESMQPFILKQHAIHSPTSEVL</sequence>
<feature type="compositionally biased region" description="Low complexity" evidence="5">
    <location>
        <begin position="894"/>
        <end position="911"/>
    </location>
</feature>
<dbReference type="PRINTS" id="PR00834">
    <property type="entry name" value="PROTEASES2C"/>
</dbReference>
<feature type="transmembrane region" description="Helical" evidence="6">
    <location>
        <begin position="17"/>
        <end position="35"/>
    </location>
</feature>
<dbReference type="Gene3D" id="3.20.190.20">
    <property type="match status" value="1"/>
</dbReference>
<dbReference type="InterPro" id="IPR009003">
    <property type="entry name" value="Peptidase_S1_PA"/>
</dbReference>
<feature type="region of interest" description="Disordered" evidence="5">
    <location>
        <begin position="673"/>
        <end position="715"/>
    </location>
</feature>